<organism evidence="1 2">
    <name type="scientific">Pythium oligandrum</name>
    <name type="common">Mycoparasitic fungus</name>
    <dbReference type="NCBI Taxonomy" id="41045"/>
    <lineage>
        <taxon>Eukaryota</taxon>
        <taxon>Sar</taxon>
        <taxon>Stramenopiles</taxon>
        <taxon>Oomycota</taxon>
        <taxon>Peronosporomycetes</taxon>
        <taxon>Pythiales</taxon>
        <taxon>Pythiaceae</taxon>
        <taxon>Pythium</taxon>
    </lineage>
</organism>
<dbReference type="CDD" id="cd00065">
    <property type="entry name" value="FYVE_like_SF"/>
    <property type="match status" value="1"/>
</dbReference>
<dbReference type="SUPFAM" id="SSF57903">
    <property type="entry name" value="FYVE/PHD zinc finger"/>
    <property type="match status" value="1"/>
</dbReference>
<dbReference type="PANTHER" id="PTHR13510:SF44">
    <property type="entry name" value="RABENOSYN-5"/>
    <property type="match status" value="1"/>
</dbReference>
<gene>
    <name evidence="1" type="ORF">Poli38472_012582</name>
</gene>
<dbReference type="OrthoDB" id="162242at2759"/>
<comment type="caution">
    <text evidence="1">The sequence shown here is derived from an EMBL/GenBank/DDBJ whole genome shotgun (WGS) entry which is preliminary data.</text>
</comment>
<accession>A0A8K1CEI1</accession>
<dbReference type="PANTHER" id="PTHR13510">
    <property type="entry name" value="FYVE-FINGER-CONTAINING RAB5 EFFECTOR PROTEIN RABENOSYN-5-RELATED"/>
    <property type="match status" value="1"/>
</dbReference>
<keyword evidence="2" id="KW-1185">Reference proteome</keyword>
<sequence>MKKTTLLSQTLPSLKLSPAEQNGIAAEVQAILAETLRVEHLFIAEKASLDKRRWKEVKSKDDFRIYKQRKPMKSSTSAVIHRDDFSVSSDDIQAPRFVSVCESSGSSPRHRSVSSTWSSTASEEEGIVASIKNPRLPMIVGSGRIEGTIEDALYGSLAGDEVSWRLRAAYLKDKFADAKILATIQGPTEEDPYRFLGIKWFMPERRTGIPASVINDRDFLVMEAMGVTVDAHGVRHGYYLLHEFIHPDIPERQDLKIIRSKLSLCFISRQVEPRKLHMFARGFIDPRGDLILSLAVSRAAEAMTSTARSVQTSYAKKLAWLMELERQKANDNWQKHQSATSPTSCHACEKPVGLMTSSLLGCQVCHDVFCSKCCVHRNIIVAVSTISVTERLLPFCFACLLQAKELSPADVVKDSATSRFKAFSVAP</sequence>
<dbReference type="InterPro" id="IPR052727">
    <property type="entry name" value="Rab4/Rab5_effector"/>
</dbReference>
<evidence type="ECO:0000313" key="2">
    <source>
        <dbReference type="Proteomes" id="UP000794436"/>
    </source>
</evidence>
<reference evidence="1" key="1">
    <citation type="submission" date="2019-03" db="EMBL/GenBank/DDBJ databases">
        <title>Long read genome sequence of the mycoparasitic Pythium oligandrum ATCC 38472 isolated from sugarbeet rhizosphere.</title>
        <authorList>
            <person name="Gaulin E."/>
        </authorList>
    </citation>
    <scope>NUCLEOTIDE SEQUENCE</scope>
    <source>
        <strain evidence="1">ATCC 38472_TT</strain>
    </source>
</reference>
<dbReference type="InterPro" id="IPR011011">
    <property type="entry name" value="Znf_FYVE_PHD"/>
</dbReference>
<protein>
    <recommendedName>
        <fullName evidence="3">FYVE-type domain-containing protein</fullName>
    </recommendedName>
</protein>
<dbReference type="InterPro" id="IPR013083">
    <property type="entry name" value="Znf_RING/FYVE/PHD"/>
</dbReference>
<dbReference type="AlphaFoldDB" id="A0A8K1CEI1"/>
<dbReference type="Proteomes" id="UP000794436">
    <property type="component" value="Unassembled WGS sequence"/>
</dbReference>
<proteinExistence type="predicted"/>
<evidence type="ECO:0000313" key="1">
    <source>
        <dbReference type="EMBL" id="TMW61391.1"/>
    </source>
</evidence>
<name>A0A8K1CEI1_PYTOL</name>
<evidence type="ECO:0008006" key="3">
    <source>
        <dbReference type="Google" id="ProtNLM"/>
    </source>
</evidence>
<dbReference type="EMBL" id="SPLM01000076">
    <property type="protein sequence ID" value="TMW61391.1"/>
    <property type="molecule type" value="Genomic_DNA"/>
</dbReference>
<dbReference type="Gene3D" id="3.30.40.10">
    <property type="entry name" value="Zinc/RING finger domain, C3HC4 (zinc finger)"/>
    <property type="match status" value="1"/>
</dbReference>